<feature type="region of interest" description="Disordered" evidence="1">
    <location>
        <begin position="83"/>
        <end position="106"/>
    </location>
</feature>
<comment type="caution">
    <text evidence="2">The sequence shown here is derived from an EMBL/GenBank/DDBJ whole genome shotgun (WGS) entry which is preliminary data.</text>
</comment>
<name>A0ABT5JK15_RHOTP</name>
<reference evidence="2" key="2">
    <citation type="submission" date="2023-02" db="EMBL/GenBank/DDBJ databases">
        <authorList>
            <person name="Rayyan A."/>
            <person name="Meyer T."/>
            <person name="Kyndt J.A."/>
        </authorList>
    </citation>
    <scope>NUCLEOTIDE SEQUENCE</scope>
    <source>
        <strain evidence="2">DSM 9987</strain>
    </source>
</reference>
<proteinExistence type="predicted"/>
<dbReference type="Proteomes" id="UP001165652">
    <property type="component" value="Unassembled WGS sequence"/>
</dbReference>
<evidence type="ECO:0000313" key="3">
    <source>
        <dbReference type="Proteomes" id="UP001165652"/>
    </source>
</evidence>
<gene>
    <name evidence="2" type="ORF">PQJ73_30660</name>
</gene>
<sequence>MLEPNGAVHRIEVISGTGRRRRFSADDKARIVEETLVPGAVVSEVARRHGLMPQQVFTWRRLARRPVASAPAAEATLFVPAVVETSSPSPEPVRRPRKPRRDREAADVAGTIALEIDGVSVRIGAGAEARTVAAVIRALRARP</sequence>
<protein>
    <submittedName>
        <fullName evidence="2">Transposase</fullName>
    </submittedName>
</protein>
<organism evidence="2 3">
    <name type="scientific">Rhodoplanes tepidamans</name>
    <name type="common">Rhodoplanes cryptolactis</name>
    <dbReference type="NCBI Taxonomy" id="200616"/>
    <lineage>
        <taxon>Bacteria</taxon>
        <taxon>Pseudomonadati</taxon>
        <taxon>Pseudomonadota</taxon>
        <taxon>Alphaproteobacteria</taxon>
        <taxon>Hyphomicrobiales</taxon>
        <taxon>Nitrobacteraceae</taxon>
        <taxon>Rhodoplanes</taxon>
    </lineage>
</organism>
<accession>A0ABT5JK15</accession>
<dbReference type="NCBIfam" id="NF047595">
    <property type="entry name" value="IS66_ISRel24_TnpA"/>
    <property type="match status" value="1"/>
</dbReference>
<evidence type="ECO:0000256" key="1">
    <source>
        <dbReference type="SAM" id="MobiDB-lite"/>
    </source>
</evidence>
<dbReference type="SUPFAM" id="SSF48295">
    <property type="entry name" value="TrpR-like"/>
    <property type="match status" value="1"/>
</dbReference>
<dbReference type="InterPro" id="IPR010921">
    <property type="entry name" value="Trp_repressor/repl_initiator"/>
</dbReference>
<keyword evidence="3" id="KW-1185">Reference proteome</keyword>
<dbReference type="PANTHER" id="PTHR37936">
    <property type="entry name" value="TRANSPOSASE INSC FOR INSERTION ELEMENT IS2A-RELATED"/>
    <property type="match status" value="1"/>
</dbReference>
<dbReference type="RefSeq" id="WP_272780881.1">
    <property type="nucleotide sequence ID" value="NZ_JAQQLI010000119.1"/>
</dbReference>
<dbReference type="PANTHER" id="PTHR37936:SF3">
    <property type="entry name" value="TRANSPOSASE INSC FOR INSERTION ELEMENT IS2A-RELATED"/>
    <property type="match status" value="1"/>
</dbReference>
<dbReference type="InterPro" id="IPR002514">
    <property type="entry name" value="Transposase_8"/>
</dbReference>
<evidence type="ECO:0000313" key="2">
    <source>
        <dbReference type="EMBL" id="MDC7790063.1"/>
    </source>
</evidence>
<dbReference type="EMBL" id="JAQQLI010000119">
    <property type="protein sequence ID" value="MDC7790063.1"/>
    <property type="molecule type" value="Genomic_DNA"/>
</dbReference>
<dbReference type="Pfam" id="PF01527">
    <property type="entry name" value="HTH_Tnp_1"/>
    <property type="match status" value="1"/>
</dbReference>
<reference evidence="2" key="1">
    <citation type="journal article" date="2023" name="Microbiol Resour">
        <title>Genome Sequences of Rhodoplanes serenus and Two Thermotolerant Strains, Rhodoplanes tepidamans and 'Rhodoplanes cryptolactis,' Further Refine the Genus.</title>
        <authorList>
            <person name="Rayyan A.A."/>
            <person name="Kyndt J.A."/>
        </authorList>
    </citation>
    <scope>NUCLEOTIDE SEQUENCE</scope>
    <source>
        <strain evidence="2">DSM 9987</strain>
    </source>
</reference>